<dbReference type="GeneID" id="109374530"/>
<dbReference type="Proteomes" id="UP000694851">
    <property type="component" value="Unplaced"/>
</dbReference>
<name>A0A8B7Q8G9_HIPAR</name>
<gene>
    <name evidence="2" type="primary">ARMCX1</name>
</gene>
<evidence type="ECO:0000313" key="1">
    <source>
        <dbReference type="Proteomes" id="UP000694851"/>
    </source>
</evidence>
<dbReference type="RefSeq" id="XP_019484746.1">
    <property type="nucleotide sequence ID" value="XM_019629201.1"/>
</dbReference>
<dbReference type="AlphaFoldDB" id="A0A8B7Q8G9"/>
<protein>
    <submittedName>
        <fullName evidence="2">Armadillo repeat-containing X-linked protein 1 isoform X2</fullName>
    </submittedName>
</protein>
<evidence type="ECO:0000313" key="2">
    <source>
        <dbReference type="RefSeq" id="XP_019484746.1"/>
    </source>
</evidence>
<accession>A0A8B7Q8G9</accession>
<sequence length="108" mass="12180">MLDIGGCIPGETPDQEGFEKPLASRAWNQEGHFVWIPALCAGPSTKPEFGGCATLNSEKLLWDSLKCWPVRPAIRLCQVACQCLRILRQKANPTQEQEEEEHYPETRK</sequence>
<proteinExistence type="predicted"/>
<keyword evidence="1" id="KW-1185">Reference proteome</keyword>
<reference evidence="2" key="1">
    <citation type="submission" date="2025-08" db="UniProtKB">
        <authorList>
            <consortium name="RefSeq"/>
        </authorList>
    </citation>
    <scope>IDENTIFICATION</scope>
    <source>
        <tissue evidence="2">Muscle</tissue>
    </source>
</reference>
<dbReference type="CTD" id="51309"/>
<dbReference type="OrthoDB" id="10017790at2759"/>
<organism evidence="1 2">
    <name type="scientific">Hipposideros armiger</name>
    <name type="common">Great Himalayan leaf-nosed bat</name>
    <dbReference type="NCBI Taxonomy" id="186990"/>
    <lineage>
        <taxon>Eukaryota</taxon>
        <taxon>Metazoa</taxon>
        <taxon>Chordata</taxon>
        <taxon>Craniata</taxon>
        <taxon>Vertebrata</taxon>
        <taxon>Euteleostomi</taxon>
        <taxon>Mammalia</taxon>
        <taxon>Eutheria</taxon>
        <taxon>Laurasiatheria</taxon>
        <taxon>Chiroptera</taxon>
        <taxon>Yinpterochiroptera</taxon>
        <taxon>Rhinolophoidea</taxon>
        <taxon>Hipposideridae</taxon>
        <taxon>Hipposideros</taxon>
    </lineage>
</organism>